<dbReference type="GO" id="GO:0016020">
    <property type="term" value="C:membrane"/>
    <property type="evidence" value="ECO:0007669"/>
    <property type="project" value="UniProtKB-SubCell"/>
</dbReference>
<evidence type="ECO:0000259" key="11">
    <source>
        <dbReference type="Pfam" id="PF00361"/>
    </source>
</evidence>
<comment type="function">
    <text evidence="1">Core subunit of the mitochondrial membrane respiratory chain NADH dehydrogenase (Complex I) that is believed to belong to the minimal assembly required for catalysis. Complex I functions in the transfer of electrons from NADH to the respiratory chain. The immediate electron acceptor for the enzyme is believed to be ubiquinone.</text>
</comment>
<dbReference type="PANTHER" id="PTHR42829">
    <property type="entry name" value="NADH-UBIQUINONE OXIDOREDUCTASE CHAIN 5"/>
    <property type="match status" value="1"/>
</dbReference>
<feature type="transmembrane region" description="Helical" evidence="10">
    <location>
        <begin position="82"/>
        <end position="102"/>
    </location>
</feature>
<keyword evidence="5 10" id="KW-0812">Transmembrane</keyword>
<comment type="similarity">
    <text evidence="10">Belongs to the complex I subunit 5 family.</text>
</comment>
<dbReference type="PRINTS" id="PR01434">
    <property type="entry name" value="NADHDHGNASE5"/>
</dbReference>
<keyword evidence="8 10" id="KW-0472">Membrane</keyword>
<evidence type="ECO:0000256" key="8">
    <source>
        <dbReference type="ARBA" id="ARBA00023136"/>
    </source>
</evidence>
<geneLocation type="mitochondrion" evidence="13"/>
<evidence type="ECO:0000256" key="1">
    <source>
        <dbReference type="ARBA" id="ARBA00003257"/>
    </source>
</evidence>
<feature type="transmembrane region" description="Helical" evidence="10">
    <location>
        <begin position="47"/>
        <end position="70"/>
    </location>
</feature>
<reference evidence="13" key="1">
    <citation type="submission" date="2015-06" db="EMBL/GenBank/DDBJ databases">
        <title>Sequencing and characterization of the Megachile sculpturalis (Hymenoptera: Megachilidae) mitochondrial genome.</title>
        <authorList>
            <person name="Su J.T."/>
            <person name="Zhang Y."/>
            <person name="Gu P."/>
            <person name="He B."/>
            <person name="Huang Y.D."/>
        </authorList>
    </citation>
    <scope>NUCLEOTIDE SEQUENCE</scope>
</reference>
<evidence type="ECO:0000256" key="6">
    <source>
        <dbReference type="ARBA" id="ARBA00022982"/>
    </source>
</evidence>
<feature type="domain" description="NADH-Ubiquinone oxidoreductase (complex I) chain 5 N-terminal" evidence="12">
    <location>
        <begin position="40"/>
        <end position="86"/>
    </location>
</feature>
<feature type="transmembrane region" description="Helical" evidence="10">
    <location>
        <begin position="407"/>
        <end position="427"/>
    </location>
</feature>
<accession>A0A0M3SU99</accession>
<feature type="transmembrane region" description="Helical" evidence="10">
    <location>
        <begin position="290"/>
        <end position="312"/>
    </location>
</feature>
<dbReference type="EMBL" id="KT223644">
    <property type="protein sequence ID" value="ALD88450.1"/>
    <property type="molecule type" value="Genomic_DNA"/>
</dbReference>
<dbReference type="GO" id="GO:0015990">
    <property type="term" value="P:electron transport coupled proton transport"/>
    <property type="evidence" value="ECO:0007669"/>
    <property type="project" value="TreeGrafter"/>
</dbReference>
<dbReference type="InterPro" id="IPR003945">
    <property type="entry name" value="NU5C-like"/>
</dbReference>
<keyword evidence="10" id="KW-0520">NAD</keyword>
<dbReference type="Pfam" id="PF00662">
    <property type="entry name" value="Proton_antipo_N"/>
    <property type="match status" value="1"/>
</dbReference>
<feature type="transmembrane region" description="Helical" evidence="10">
    <location>
        <begin position="368"/>
        <end position="395"/>
    </location>
</feature>
<name>A0A0M3SU99_9HYME</name>
<dbReference type="AlphaFoldDB" id="A0A0M3SU99"/>
<feature type="transmembrane region" description="Helical" evidence="10">
    <location>
        <begin position="262"/>
        <end position="283"/>
    </location>
</feature>
<evidence type="ECO:0000256" key="4">
    <source>
        <dbReference type="ARBA" id="ARBA00021096"/>
    </source>
</evidence>
<dbReference type="InterPro" id="IPR001750">
    <property type="entry name" value="ND/Mrp_TM"/>
</dbReference>
<comment type="catalytic activity">
    <reaction evidence="9 10">
        <text>a ubiquinone + NADH + 5 H(+)(in) = a ubiquinol + NAD(+) + 4 H(+)(out)</text>
        <dbReference type="Rhea" id="RHEA:29091"/>
        <dbReference type="Rhea" id="RHEA-COMP:9565"/>
        <dbReference type="Rhea" id="RHEA-COMP:9566"/>
        <dbReference type="ChEBI" id="CHEBI:15378"/>
        <dbReference type="ChEBI" id="CHEBI:16389"/>
        <dbReference type="ChEBI" id="CHEBI:17976"/>
        <dbReference type="ChEBI" id="CHEBI:57540"/>
        <dbReference type="ChEBI" id="CHEBI:57945"/>
        <dbReference type="EC" id="7.1.1.2"/>
    </reaction>
</comment>
<feature type="domain" description="NADH:quinone oxidoreductase/Mrp antiporter transmembrane" evidence="11">
    <location>
        <begin position="103"/>
        <end position="373"/>
    </location>
</feature>
<dbReference type="GO" id="GO:0042773">
    <property type="term" value="P:ATP synthesis coupled electron transport"/>
    <property type="evidence" value="ECO:0007669"/>
    <property type="project" value="InterPro"/>
</dbReference>
<comment type="subcellular location">
    <subcellularLocation>
        <location evidence="2">Membrane</location>
        <topology evidence="2">Multi-pass membrane protein</topology>
    </subcellularLocation>
</comment>
<dbReference type="GO" id="GO:0003954">
    <property type="term" value="F:NADH dehydrogenase activity"/>
    <property type="evidence" value="ECO:0007669"/>
    <property type="project" value="TreeGrafter"/>
</dbReference>
<dbReference type="InterPro" id="IPR001516">
    <property type="entry name" value="Proton_antipo_N"/>
</dbReference>
<dbReference type="EC" id="7.1.1.2" evidence="3 10"/>
<feature type="transmembrane region" description="Helical" evidence="10">
    <location>
        <begin position="524"/>
        <end position="549"/>
    </location>
</feature>
<dbReference type="PANTHER" id="PTHR42829:SF2">
    <property type="entry name" value="NADH-UBIQUINONE OXIDOREDUCTASE CHAIN 5"/>
    <property type="match status" value="1"/>
</dbReference>
<organism evidence="13">
    <name type="scientific">Megachile sculpturalis</name>
    <dbReference type="NCBI Taxonomy" id="1004196"/>
    <lineage>
        <taxon>Eukaryota</taxon>
        <taxon>Metazoa</taxon>
        <taxon>Ecdysozoa</taxon>
        <taxon>Arthropoda</taxon>
        <taxon>Hexapoda</taxon>
        <taxon>Insecta</taxon>
        <taxon>Pterygota</taxon>
        <taxon>Neoptera</taxon>
        <taxon>Endopterygota</taxon>
        <taxon>Hymenoptera</taxon>
        <taxon>Apocrita</taxon>
        <taxon>Aculeata</taxon>
        <taxon>Apoidea</taxon>
        <taxon>Anthophila</taxon>
        <taxon>Megachilidae</taxon>
        <taxon>Megachilinae</taxon>
        <taxon>Megachile</taxon>
    </lineage>
</organism>
<keyword evidence="10 13" id="KW-0496">Mitochondrion</keyword>
<feature type="transmembrane region" description="Helical" evidence="10">
    <location>
        <begin position="447"/>
        <end position="465"/>
    </location>
</feature>
<feature type="transmembrane region" description="Helical" evidence="10">
    <location>
        <begin position="485"/>
        <end position="503"/>
    </location>
</feature>
<comment type="function">
    <text evidence="10">Core subunit of the mitochondrial membrane respiratory chain NADH dehydrogenase (Complex I) which catalyzes electron transfer from NADH through the respiratory chain, using ubiquinone as an electron acceptor. Essential for the catalytic activity and assembly of complex I.</text>
</comment>
<keyword evidence="7 10" id="KW-1133">Transmembrane helix</keyword>
<evidence type="ECO:0000256" key="3">
    <source>
        <dbReference type="ARBA" id="ARBA00012944"/>
    </source>
</evidence>
<sequence length="550" mass="65578">MNLIMFSFLMMIFLVMSSLFLMNFILMNKILILEWNIYSYSSMNFNFLIYLDYVCLMFLFVVSLISFVVLLYSLDYMKGDLFLNRFVFLLFMFVMSMYFMILSPNILTILFGWDWLGLISYCLIVYYQSNKSFNSGMLTMFINRIGDVGILMLICLSSKFGSWMMMNYYFDMLMLVLLMLIAFTKSAQMPFSYWLPVAMMAPTPISALVHSSTLVTAGVYLLIRYNEFLYLNNLNEYILLLSSFTMFMSGLIANFEYDFKKIIALSTLSQLGLMISILSISMWELSFFHLLIHALFKSMMFLCVGSFIHYYSDEQDIRSFGGSIFIYPFKCFVLVISVICLMGFPFLSGYYSKDLIMEMFFFNKMNKFSLLMLIISTSLTVSYSIRMIMFILFSYKNYNTNMMIKESILMNMCILILMFMSIVLGKFMYNSFYWMNYIFLSQNFKMFVLKLLMLGVLMGIYYYYYMFMKNNLFGNFFMSMFFSEYVYKLYIYPLLVAKIYEMLWEKGLLEYKIKMMNMLYNLSIINVLSYNLYLLLLFMYMFMLMFIMFI</sequence>
<dbReference type="Pfam" id="PF00361">
    <property type="entry name" value="Proton_antipo_M"/>
    <property type="match status" value="1"/>
</dbReference>
<evidence type="ECO:0000259" key="12">
    <source>
        <dbReference type="Pfam" id="PF00662"/>
    </source>
</evidence>
<feature type="transmembrane region" description="Helical" evidence="10">
    <location>
        <begin position="6"/>
        <end position="26"/>
    </location>
</feature>
<proteinExistence type="inferred from homology"/>
<evidence type="ECO:0000256" key="10">
    <source>
        <dbReference type="RuleBase" id="RU003404"/>
    </source>
</evidence>
<keyword evidence="10" id="KW-0813">Transport</keyword>
<feature type="transmembrane region" description="Helical" evidence="10">
    <location>
        <begin position="109"/>
        <end position="127"/>
    </location>
</feature>
<feature type="transmembrane region" description="Helical" evidence="10">
    <location>
        <begin position="324"/>
        <end position="347"/>
    </location>
</feature>
<evidence type="ECO:0000256" key="2">
    <source>
        <dbReference type="ARBA" id="ARBA00004141"/>
    </source>
</evidence>
<gene>
    <name evidence="13" type="primary">ND5</name>
</gene>
<evidence type="ECO:0000256" key="7">
    <source>
        <dbReference type="ARBA" id="ARBA00022989"/>
    </source>
</evidence>
<keyword evidence="6" id="KW-0249">Electron transport</keyword>
<feature type="transmembrane region" description="Helical" evidence="10">
    <location>
        <begin position="237"/>
        <end position="256"/>
    </location>
</feature>
<dbReference type="GO" id="GO:0008137">
    <property type="term" value="F:NADH dehydrogenase (ubiquinone) activity"/>
    <property type="evidence" value="ECO:0007669"/>
    <property type="project" value="UniProtKB-EC"/>
</dbReference>
<evidence type="ECO:0000256" key="5">
    <source>
        <dbReference type="ARBA" id="ARBA00022692"/>
    </source>
</evidence>
<protein>
    <recommendedName>
        <fullName evidence="4 10">NADH-ubiquinone oxidoreductase chain 5</fullName>
        <ecNumber evidence="3 10">7.1.1.2</ecNumber>
    </recommendedName>
</protein>
<keyword evidence="10" id="KW-0830">Ubiquinone</keyword>
<feature type="transmembrane region" description="Helical" evidence="10">
    <location>
        <begin position="207"/>
        <end position="225"/>
    </location>
</feature>
<evidence type="ECO:0000313" key="13">
    <source>
        <dbReference type="EMBL" id="ALD88450.1"/>
    </source>
</evidence>
<evidence type="ECO:0000256" key="9">
    <source>
        <dbReference type="ARBA" id="ARBA00049551"/>
    </source>
</evidence>